<dbReference type="InterPro" id="IPR053250">
    <property type="entry name" value="Glycosyltransferase_77"/>
</dbReference>
<organism evidence="1">
    <name type="scientific">Mantoniella antarctica</name>
    <dbReference type="NCBI Taxonomy" id="81844"/>
    <lineage>
        <taxon>Eukaryota</taxon>
        <taxon>Viridiplantae</taxon>
        <taxon>Chlorophyta</taxon>
        <taxon>Mamiellophyceae</taxon>
        <taxon>Mamiellales</taxon>
        <taxon>Mamiellaceae</taxon>
        <taxon>Mantoniella</taxon>
    </lineage>
</organism>
<dbReference type="PANTHER" id="PTHR46936">
    <property type="entry name" value="ARABINOSYLTRANSFERASE XEG113"/>
    <property type="match status" value="1"/>
</dbReference>
<name>A0A7S0S7Q5_9CHLO</name>
<gene>
    <name evidence="1" type="ORF">MANT1106_LOCUS1718</name>
</gene>
<proteinExistence type="predicted"/>
<protein>
    <submittedName>
        <fullName evidence="1">Uncharacterized protein</fullName>
    </submittedName>
</protein>
<evidence type="ECO:0000313" key="1">
    <source>
        <dbReference type="EMBL" id="CAD8699037.1"/>
    </source>
</evidence>
<sequence>MAALRDALAVALVLNRTLVVPQLKCFCDKVWGGHDNIFNFNCHYPGSADTGHIPGPCPLDHFISPSKLRAAGVRFVAAAELEHAPYRRAVSGRGTVDVIVTDAATAAAAAAVEGTIGTIGVPSGADEATLVRLLGAGAAGGAPLLRLSTAVPGTFGGFNSPKLGVWFNRRVVTALEPPEWCSECHPQGCKNLIPAEVIAKGRLLPVRGVHDQFCAAFQTPAPAPLVSAQ</sequence>
<dbReference type="AlphaFoldDB" id="A0A7S0S7Q5"/>
<dbReference type="GO" id="GO:0052636">
    <property type="term" value="F:arabinosyltransferase activity"/>
    <property type="evidence" value="ECO:0007669"/>
    <property type="project" value="TreeGrafter"/>
</dbReference>
<reference evidence="1" key="1">
    <citation type="submission" date="2021-01" db="EMBL/GenBank/DDBJ databases">
        <authorList>
            <person name="Corre E."/>
            <person name="Pelletier E."/>
            <person name="Niang G."/>
            <person name="Scheremetjew M."/>
            <person name="Finn R."/>
            <person name="Kale V."/>
            <person name="Holt S."/>
            <person name="Cochrane G."/>
            <person name="Meng A."/>
            <person name="Brown T."/>
            <person name="Cohen L."/>
        </authorList>
    </citation>
    <scope>NUCLEOTIDE SEQUENCE</scope>
    <source>
        <strain evidence="1">SL-175</strain>
    </source>
</reference>
<accession>A0A7S0S7Q5</accession>
<dbReference type="EMBL" id="HBFC01003219">
    <property type="protein sequence ID" value="CAD8699037.1"/>
    <property type="molecule type" value="Transcribed_RNA"/>
</dbReference>
<dbReference type="GO" id="GO:0052325">
    <property type="term" value="P:cell wall pectin biosynthetic process"/>
    <property type="evidence" value="ECO:0007669"/>
    <property type="project" value="TreeGrafter"/>
</dbReference>
<dbReference type="PANTHER" id="PTHR46936:SF1">
    <property type="entry name" value="ARABINOSYLTRANSFERASE XEG113"/>
    <property type="match status" value="1"/>
</dbReference>
<dbReference type="GO" id="GO:0005794">
    <property type="term" value="C:Golgi apparatus"/>
    <property type="evidence" value="ECO:0007669"/>
    <property type="project" value="TreeGrafter"/>
</dbReference>